<dbReference type="InterPro" id="IPR002938">
    <property type="entry name" value="FAD-bd"/>
</dbReference>
<keyword evidence="5" id="KW-0963">Cytoplasm</keyword>
<comment type="similarity">
    <text evidence="5">Belongs to the aromatic-ring hydroxylase family. TetX subfamily.</text>
</comment>
<evidence type="ECO:0000256" key="2">
    <source>
        <dbReference type="ARBA" id="ARBA00022827"/>
    </source>
</evidence>
<comment type="domain">
    <text evidence="5">Consists of an N-terminal FAD-binding domain with a Rossman fold and a C-terminal substrate-binding domain.</text>
</comment>
<keyword evidence="2 5" id="KW-0274">FAD</keyword>
<proteinExistence type="inferred from homology"/>
<feature type="binding site" evidence="5">
    <location>
        <position position="45"/>
    </location>
    <ligand>
        <name>NADPH</name>
        <dbReference type="ChEBI" id="CHEBI:57783"/>
    </ligand>
</feature>
<dbReference type="EC" id="1.14.13.-" evidence="5"/>
<gene>
    <name evidence="7" type="ORF">QE383_001347</name>
</gene>
<comment type="subunit">
    <text evidence="5">Monomer.</text>
</comment>
<dbReference type="PRINTS" id="PR00420">
    <property type="entry name" value="RNGMNOXGNASE"/>
</dbReference>
<dbReference type="PANTHER" id="PTHR46972">
    <property type="entry name" value="MONOOXYGENASE ASQM-RELATED"/>
    <property type="match status" value="1"/>
</dbReference>
<organism evidence="7 8">
    <name type="scientific">Pseudoxanthomonas winnipegensis</name>
    <dbReference type="NCBI Taxonomy" id="2480810"/>
    <lineage>
        <taxon>Bacteria</taxon>
        <taxon>Pseudomonadati</taxon>
        <taxon>Pseudomonadota</taxon>
        <taxon>Gammaproteobacteria</taxon>
        <taxon>Lysobacterales</taxon>
        <taxon>Lysobacteraceae</taxon>
        <taxon>Pseudoxanthomonas</taxon>
    </lineage>
</organism>
<comment type="caution">
    <text evidence="7">The sequence shown here is derived from an EMBL/GenBank/DDBJ whole genome shotgun (WGS) entry which is preliminary data.</text>
</comment>
<reference evidence="7" key="1">
    <citation type="submission" date="2023-07" db="EMBL/GenBank/DDBJ databases">
        <title>Functional and genomic diversity of the sorghum phyllosphere microbiome.</title>
        <authorList>
            <person name="Shade A."/>
        </authorList>
    </citation>
    <scope>NUCLEOTIDE SEQUENCE</scope>
    <source>
        <strain evidence="7">SORGH_AS_0908</strain>
    </source>
</reference>
<feature type="binding site" evidence="5">
    <location>
        <position position="52"/>
    </location>
    <ligand>
        <name>FAD</name>
        <dbReference type="ChEBI" id="CHEBI:57692"/>
    </ligand>
</feature>
<comment type="cofactor">
    <cofactor evidence="5">
        <name>FAD</name>
        <dbReference type="ChEBI" id="CHEBI:57692"/>
    </cofactor>
</comment>
<dbReference type="Proteomes" id="UP001234354">
    <property type="component" value="Unassembled WGS sequence"/>
</dbReference>
<evidence type="ECO:0000313" key="8">
    <source>
        <dbReference type="Proteomes" id="UP001234354"/>
    </source>
</evidence>
<feature type="binding site" evidence="5">
    <location>
        <position position="108"/>
    </location>
    <ligand>
        <name>FAD</name>
        <dbReference type="ChEBI" id="CHEBI:57692"/>
    </ligand>
</feature>
<accession>A0AAW8G9C6</accession>
<keyword evidence="4 5" id="KW-0503">Monooxygenase</keyword>
<evidence type="ECO:0000256" key="3">
    <source>
        <dbReference type="ARBA" id="ARBA00023002"/>
    </source>
</evidence>
<dbReference type="PANTHER" id="PTHR46972:SF1">
    <property type="entry name" value="FAD DEPENDENT OXIDOREDUCTASE DOMAIN-CONTAINING PROTEIN"/>
    <property type="match status" value="1"/>
</dbReference>
<dbReference type="GO" id="GO:0005737">
    <property type="term" value="C:cytoplasm"/>
    <property type="evidence" value="ECO:0007669"/>
    <property type="project" value="UniProtKB-SubCell"/>
</dbReference>
<dbReference type="InterPro" id="IPR036188">
    <property type="entry name" value="FAD/NAD-bd_sf"/>
</dbReference>
<dbReference type="SUPFAM" id="SSF51905">
    <property type="entry name" value="FAD/NAD(P)-binding domain"/>
    <property type="match status" value="1"/>
</dbReference>
<evidence type="ECO:0000259" key="6">
    <source>
        <dbReference type="Pfam" id="PF01494"/>
    </source>
</evidence>
<evidence type="ECO:0000256" key="1">
    <source>
        <dbReference type="ARBA" id="ARBA00022630"/>
    </source>
</evidence>
<dbReference type="RefSeq" id="WP_306991934.1">
    <property type="nucleotide sequence ID" value="NZ_JAUTBB010000001.1"/>
</dbReference>
<dbReference type="Gene3D" id="3.50.50.60">
    <property type="entry name" value="FAD/NAD(P)-binding domain"/>
    <property type="match status" value="1"/>
</dbReference>
<keyword evidence="5" id="KW-0547">Nucleotide-binding</keyword>
<dbReference type="Pfam" id="PF01494">
    <property type="entry name" value="FAD_binding_3"/>
    <property type="match status" value="1"/>
</dbReference>
<protein>
    <recommendedName>
        <fullName evidence="5">Flavin-dependent monooxygenase</fullName>
    </recommendedName>
    <alternativeName>
        <fullName evidence="5">TetX monooxygenase</fullName>
        <shortName evidence="5">TetX</shortName>
        <ecNumber evidence="5">1.14.13.-</ecNumber>
    </alternativeName>
</protein>
<name>A0AAW8G9C6_9GAMM</name>
<dbReference type="GO" id="GO:0004497">
    <property type="term" value="F:monooxygenase activity"/>
    <property type="evidence" value="ECO:0007669"/>
    <property type="project" value="UniProtKB-UniRule"/>
</dbReference>
<keyword evidence="5" id="KW-0521">NADP</keyword>
<dbReference type="AlphaFoldDB" id="A0AAW8G9C6"/>
<keyword evidence="3 5" id="KW-0560">Oxidoreductase</keyword>
<dbReference type="HAMAP" id="MF_00845">
    <property type="entry name" value="TetX_monooxygenase"/>
    <property type="match status" value="1"/>
</dbReference>
<comment type="function">
    <text evidence="5">An FAD-requiring monooxygenase active on some tetracycline antibiotic derivatives, which leads to their inactivation. Hydroxylates carbon 11a of tetracycline and some analogs.</text>
</comment>
<dbReference type="GO" id="GO:0071949">
    <property type="term" value="F:FAD binding"/>
    <property type="evidence" value="ECO:0007669"/>
    <property type="project" value="InterPro"/>
</dbReference>
<comment type="catalytic activity">
    <reaction evidence="5">
        <text>a tetracycline + NADPH + O2 + H(+) = an 11a-hydroxytetracycline + NADP(+) + H2O</text>
        <dbReference type="Rhea" id="RHEA:61444"/>
        <dbReference type="ChEBI" id="CHEBI:15377"/>
        <dbReference type="ChEBI" id="CHEBI:15378"/>
        <dbReference type="ChEBI" id="CHEBI:15379"/>
        <dbReference type="ChEBI" id="CHEBI:57783"/>
        <dbReference type="ChEBI" id="CHEBI:58349"/>
        <dbReference type="ChEBI" id="CHEBI:144644"/>
        <dbReference type="ChEBI" id="CHEBI:144645"/>
    </reaction>
</comment>
<evidence type="ECO:0000256" key="5">
    <source>
        <dbReference type="HAMAP-Rule" id="MF_00845"/>
    </source>
</evidence>
<evidence type="ECO:0000313" key="7">
    <source>
        <dbReference type="EMBL" id="MDQ1119039.1"/>
    </source>
</evidence>
<dbReference type="GO" id="GO:0046677">
    <property type="term" value="P:response to antibiotic"/>
    <property type="evidence" value="ECO:0007669"/>
    <property type="project" value="InterPro"/>
</dbReference>
<feature type="domain" description="FAD-binding" evidence="6">
    <location>
        <begin position="10"/>
        <end position="324"/>
    </location>
</feature>
<dbReference type="InterPro" id="IPR043683">
    <property type="entry name" value="TetX_monooxygenase"/>
</dbReference>
<sequence>MAQRPHQRSIAIIGAGLGGLTLARVLHLHGIHATIYEGELSDDVRPQGGQLDIHEHNGQRALEAAGLLEEFRGIIHRGGQASRVLDKDGRVLLDEPDDGQGTRPEVQRGDLRRILLDSLPSELIRWGYRLSSAAPIGGGRHRLHFANGSSIDTDLLVGADGAWSKVRPLLSTATPSYTGTTFLETYLHDVETRHQAAAAAVGAGALFAPAPGKGIFAHREANAMLHAYVALNRPEDWLRESDVGDRFLAEFSDWAPALTSLITDSDTTPILRPIHTLPIDHRWDPVPGVTLLGDAAHLMSPFAGEGANLAMFDGAELGQAIVTHPDDMEAGLRLYESALFPRSATAAAEAARNLRVMFDDAAPQSLLDLFAGDASAR</sequence>
<feature type="binding site" evidence="5">
    <location>
        <position position="294"/>
    </location>
    <ligand>
        <name>FAD</name>
        <dbReference type="ChEBI" id="CHEBI:57692"/>
    </ligand>
</feature>
<evidence type="ECO:0000256" key="4">
    <source>
        <dbReference type="ARBA" id="ARBA00023033"/>
    </source>
</evidence>
<keyword evidence="1 5" id="KW-0285">Flavoprotein</keyword>
<dbReference type="EMBL" id="JAUTBB010000001">
    <property type="protein sequence ID" value="MDQ1119039.1"/>
    <property type="molecule type" value="Genomic_DNA"/>
</dbReference>
<comment type="subcellular location">
    <subcellularLocation>
        <location evidence="5">Cytoplasm</location>
    </subcellularLocation>
</comment>